<evidence type="ECO:0000313" key="9">
    <source>
        <dbReference type="EMBL" id="TQN27552.1"/>
    </source>
</evidence>
<dbReference type="PROSITE" id="PS00839">
    <property type="entry name" value="SUMT_1"/>
    <property type="match status" value="1"/>
</dbReference>
<proteinExistence type="predicted"/>
<dbReference type="FunFam" id="3.40.50.10090:FF:000002">
    <property type="entry name" value="Bifunctional uroporphyrinogen-III C-methyltransferase/uroporphyrinogen-III synthase"/>
    <property type="match status" value="1"/>
</dbReference>
<dbReference type="InterPro" id="IPR003043">
    <property type="entry name" value="Uropor_MeTrfase_CS"/>
</dbReference>
<evidence type="ECO:0000313" key="10">
    <source>
        <dbReference type="Proteomes" id="UP000317422"/>
    </source>
</evidence>
<dbReference type="SUPFAM" id="SSF69618">
    <property type="entry name" value="HemD-like"/>
    <property type="match status" value="1"/>
</dbReference>
<dbReference type="GO" id="GO:0004851">
    <property type="term" value="F:uroporphyrin-III C-methyltransferase activity"/>
    <property type="evidence" value="ECO:0007669"/>
    <property type="project" value="UniProtKB-EC"/>
</dbReference>
<accession>A0A543N6V3</accession>
<dbReference type="InterPro" id="IPR003754">
    <property type="entry name" value="4pyrrol_synth_uPrphyn_synth"/>
</dbReference>
<dbReference type="InterPro" id="IPR050161">
    <property type="entry name" value="Siro_Cobalamin_biosynth"/>
</dbReference>
<dbReference type="InterPro" id="IPR014777">
    <property type="entry name" value="4pyrrole_Mease_sub1"/>
</dbReference>
<dbReference type="Gene3D" id="3.30.950.10">
    <property type="entry name" value="Methyltransferase, Cobalt-precorrin-4 Transmethylase, Domain 2"/>
    <property type="match status" value="1"/>
</dbReference>
<dbReference type="EMBL" id="VFQC01000003">
    <property type="protein sequence ID" value="TQN27552.1"/>
    <property type="molecule type" value="Genomic_DNA"/>
</dbReference>
<feature type="domain" description="Tetrapyrrole methylase" evidence="7">
    <location>
        <begin position="23"/>
        <end position="237"/>
    </location>
</feature>
<protein>
    <recommendedName>
        <fullName evidence="1">uroporphyrinogen-III C-methyltransferase</fullName>
        <ecNumber evidence="1">2.1.1.107</ecNumber>
    </recommendedName>
</protein>
<dbReference type="PANTHER" id="PTHR45790">
    <property type="entry name" value="SIROHEME SYNTHASE-RELATED"/>
    <property type="match status" value="1"/>
</dbReference>
<keyword evidence="2 9" id="KW-0489">Methyltransferase</keyword>
<dbReference type="GO" id="GO:0019354">
    <property type="term" value="P:siroheme biosynthetic process"/>
    <property type="evidence" value="ECO:0007669"/>
    <property type="project" value="TreeGrafter"/>
</dbReference>
<organism evidence="9 10">
    <name type="scientific">Haloactinospora alba</name>
    <dbReference type="NCBI Taxonomy" id="405555"/>
    <lineage>
        <taxon>Bacteria</taxon>
        <taxon>Bacillati</taxon>
        <taxon>Actinomycetota</taxon>
        <taxon>Actinomycetes</taxon>
        <taxon>Streptosporangiales</taxon>
        <taxon>Nocardiopsidaceae</taxon>
        <taxon>Haloactinospora</taxon>
    </lineage>
</organism>
<dbReference type="Gene3D" id="3.40.50.10090">
    <property type="match status" value="2"/>
</dbReference>
<keyword evidence="5" id="KW-0627">Porphyrin biosynthesis</keyword>
<sequence length="560" mass="59409">MNPHSDNQEERPETPAAPSVGQVFLVGAGPGGAEMLTLRGVTVLAKADVVCMVQEPSPELAKHREALLTHCPADVTVVHPDECEDVDAFTVSRAKEGDNVVRLYSGDPLFGCGGGRLAAACQRAGVGFEVVPGLSAATSVPTFAGVPLMPDGVSELRVVNANDPDLDWERIAHGNASLVVMFPDARWGENTAGAAPSFDKVCKALVSGGREATTPVAVTRMGGTTEQSTVVSTLSRLTTDLKSADAKGYHVTSPATLIVGEGVNQQRELSWFETRPLFGWRVLVPRTKEQAASLSEQLRSYGSVPEEVPTISVEPPRTPQQIERAVRGLVTGRYQWVAFTSVNAVKAIRERCEDYGLDARAFAGVKVATVGEQTAAALREFGIQPDLTPPENQQSSSGLVDVWPPYDAELDPIERVLLPRADIATETLAAGVGDLGWEVDDVTAYRTVRAAPPPAATREAIKGGGFDAVLFTSSSTVRNLVGIAGKPHNTTVIAVIGEKTAQTAEEFGLRVDVVAPKPSVSALAEALSEYGANQRAEAIAAGKPVLKPSQKRRGRRRKSM</sequence>
<evidence type="ECO:0000256" key="6">
    <source>
        <dbReference type="SAM" id="MobiDB-lite"/>
    </source>
</evidence>
<dbReference type="InterPro" id="IPR000878">
    <property type="entry name" value="4pyrrol_Mease"/>
</dbReference>
<comment type="caution">
    <text evidence="9">The sequence shown here is derived from an EMBL/GenBank/DDBJ whole genome shotgun (WGS) entry which is preliminary data.</text>
</comment>
<dbReference type="GO" id="GO:0004852">
    <property type="term" value="F:uroporphyrinogen-III synthase activity"/>
    <property type="evidence" value="ECO:0007669"/>
    <property type="project" value="InterPro"/>
</dbReference>
<feature type="region of interest" description="Disordered" evidence="6">
    <location>
        <begin position="541"/>
        <end position="560"/>
    </location>
</feature>
<feature type="compositionally biased region" description="Basic and acidic residues" evidence="6">
    <location>
        <begin position="1"/>
        <end position="13"/>
    </location>
</feature>
<dbReference type="InterPro" id="IPR035996">
    <property type="entry name" value="4pyrrol_Methylase_sf"/>
</dbReference>
<dbReference type="EC" id="2.1.1.107" evidence="1"/>
<name>A0A543N6V3_9ACTN</name>
<keyword evidence="4" id="KW-0949">S-adenosyl-L-methionine</keyword>
<dbReference type="CDD" id="cd06578">
    <property type="entry name" value="HemD"/>
    <property type="match status" value="1"/>
</dbReference>
<feature type="region of interest" description="Disordered" evidence="6">
    <location>
        <begin position="1"/>
        <end position="21"/>
    </location>
</feature>
<keyword evidence="3 9" id="KW-0808">Transferase</keyword>
<evidence type="ECO:0000259" key="8">
    <source>
        <dbReference type="Pfam" id="PF02602"/>
    </source>
</evidence>
<evidence type="ECO:0000256" key="4">
    <source>
        <dbReference type="ARBA" id="ARBA00022691"/>
    </source>
</evidence>
<dbReference type="Pfam" id="PF00590">
    <property type="entry name" value="TP_methylase"/>
    <property type="match status" value="1"/>
</dbReference>
<dbReference type="FunFam" id="3.40.50.10090:FF:000001">
    <property type="entry name" value="Bifunctional uroporphyrinogen-III C-methyltransferase/uroporphyrinogen-III synthase"/>
    <property type="match status" value="1"/>
</dbReference>
<dbReference type="OrthoDB" id="9815856at2"/>
<dbReference type="RefSeq" id="WP_141925991.1">
    <property type="nucleotide sequence ID" value="NZ_VFQC01000003.1"/>
</dbReference>
<dbReference type="Pfam" id="PF02602">
    <property type="entry name" value="HEM4"/>
    <property type="match status" value="1"/>
</dbReference>
<dbReference type="Proteomes" id="UP000317422">
    <property type="component" value="Unassembled WGS sequence"/>
</dbReference>
<dbReference type="SUPFAM" id="SSF53790">
    <property type="entry name" value="Tetrapyrrole methylase"/>
    <property type="match status" value="1"/>
</dbReference>
<dbReference type="InterPro" id="IPR036108">
    <property type="entry name" value="4pyrrol_syn_uPrphyn_synt_sf"/>
</dbReference>
<feature type="domain" description="Tetrapyrrole biosynthesis uroporphyrinogen III synthase" evidence="8">
    <location>
        <begin position="293"/>
        <end position="524"/>
    </location>
</feature>
<reference evidence="9 10" key="1">
    <citation type="submission" date="2019-06" db="EMBL/GenBank/DDBJ databases">
        <title>Sequencing the genomes of 1000 actinobacteria strains.</title>
        <authorList>
            <person name="Klenk H.-P."/>
        </authorList>
    </citation>
    <scope>NUCLEOTIDE SEQUENCE [LARGE SCALE GENOMIC DNA]</scope>
    <source>
        <strain evidence="9 10">DSM 45015</strain>
    </source>
</reference>
<evidence type="ECO:0000256" key="5">
    <source>
        <dbReference type="ARBA" id="ARBA00023244"/>
    </source>
</evidence>
<dbReference type="Gene3D" id="3.40.1010.10">
    <property type="entry name" value="Cobalt-precorrin-4 Transmethylase, Domain 1"/>
    <property type="match status" value="1"/>
</dbReference>
<evidence type="ECO:0000256" key="1">
    <source>
        <dbReference type="ARBA" id="ARBA00012162"/>
    </source>
</evidence>
<dbReference type="GO" id="GO:0032259">
    <property type="term" value="P:methylation"/>
    <property type="evidence" value="ECO:0007669"/>
    <property type="project" value="UniProtKB-KW"/>
</dbReference>
<dbReference type="PANTHER" id="PTHR45790:SF3">
    <property type="entry name" value="S-ADENOSYL-L-METHIONINE-DEPENDENT UROPORPHYRINOGEN III METHYLTRANSFERASE, CHLOROPLASTIC"/>
    <property type="match status" value="1"/>
</dbReference>
<feature type="compositionally biased region" description="Basic residues" evidence="6">
    <location>
        <begin position="549"/>
        <end position="560"/>
    </location>
</feature>
<dbReference type="InterPro" id="IPR014776">
    <property type="entry name" value="4pyrrole_Mease_sub2"/>
</dbReference>
<dbReference type="AlphaFoldDB" id="A0A543N6V3"/>
<evidence type="ECO:0000256" key="3">
    <source>
        <dbReference type="ARBA" id="ARBA00022679"/>
    </source>
</evidence>
<gene>
    <name evidence="9" type="ORF">FHX37_4273</name>
</gene>
<evidence type="ECO:0000259" key="7">
    <source>
        <dbReference type="Pfam" id="PF00590"/>
    </source>
</evidence>
<keyword evidence="10" id="KW-1185">Reference proteome</keyword>
<evidence type="ECO:0000256" key="2">
    <source>
        <dbReference type="ARBA" id="ARBA00022603"/>
    </source>
</evidence>